<keyword evidence="3" id="KW-0328">Glycosyltransferase</keyword>
<dbReference type="PANTHER" id="PTHR11675">
    <property type="entry name" value="N-ACETYLGALACTOSAMINYLTRANSFERASE"/>
    <property type="match status" value="1"/>
</dbReference>
<name>B4L3M9_DROMO</name>
<dbReference type="Proteomes" id="UP000009192">
    <property type="component" value="Unassembled WGS sequence"/>
</dbReference>
<sequence>MRVSNIRSGRICRMALCLLVILPLLYLLANWSDHHKRVQEAYHTRFGGPKFSHQRLENRPREVPTLVEGLGNFEPRDLKPRTGPGENGEGHILSPDKKNVADASEMEYGMNIACSDEISMHRSVRDTRLEECKHWDYPYDLPPTSVIIVFHNEGFSVLMRTVHSVIDRSPKHMLHEIILVDDFSDKENLRSKLDEYVLQFKGLVKIIRNTEREGLIRTRSRGAMEATGEVIVFLDAHCEVNLNWLPPLLAPIYRDRTVMTVPIIDGIDHKTFEYRPVYGSDNHFRGIFEWGMLYKENEVPRREQRRRAHNSEPYRSPTHAGGLFAINREYFLELGAYDPGLLVWGGENFELSFKIWQCGGSIE</sequence>
<evidence type="ECO:0000256" key="6">
    <source>
        <dbReference type="ARBA" id="ARBA00023157"/>
    </source>
</evidence>
<dbReference type="AlphaFoldDB" id="B4L3M9"/>
<dbReference type="SUPFAM" id="SSF53448">
    <property type="entry name" value="Nucleotide-diphospho-sugar transferases"/>
    <property type="match status" value="1"/>
</dbReference>
<evidence type="ECO:0000313" key="11">
    <source>
        <dbReference type="Proteomes" id="UP000009192"/>
    </source>
</evidence>
<evidence type="ECO:0000259" key="9">
    <source>
        <dbReference type="Pfam" id="PF00535"/>
    </source>
</evidence>
<dbReference type="KEGG" id="dmo:Dmoj_GI15586"/>
<feature type="domain" description="Glycosyltransferase 2-like" evidence="9">
    <location>
        <begin position="145"/>
        <end position="331"/>
    </location>
</feature>
<comment type="cofactor">
    <cofactor evidence="1">
        <name>Mn(2+)</name>
        <dbReference type="ChEBI" id="CHEBI:29035"/>
    </cofactor>
</comment>
<evidence type="ECO:0000256" key="1">
    <source>
        <dbReference type="ARBA" id="ARBA00001936"/>
    </source>
</evidence>
<gene>
    <name evidence="10" type="primary">Dmoj\GI15586</name>
    <name evidence="10" type="ORF">Dmoj_GI15586</name>
</gene>
<dbReference type="EMBL" id="CH933810">
    <property type="protein sequence ID" value="EDW07157.2"/>
    <property type="molecule type" value="Genomic_DNA"/>
</dbReference>
<organism evidence="10 11">
    <name type="scientific">Drosophila mojavensis</name>
    <name type="common">Fruit fly</name>
    <dbReference type="NCBI Taxonomy" id="7230"/>
    <lineage>
        <taxon>Eukaryota</taxon>
        <taxon>Metazoa</taxon>
        <taxon>Ecdysozoa</taxon>
        <taxon>Arthropoda</taxon>
        <taxon>Hexapoda</taxon>
        <taxon>Insecta</taxon>
        <taxon>Pterygota</taxon>
        <taxon>Neoptera</taxon>
        <taxon>Endopterygota</taxon>
        <taxon>Diptera</taxon>
        <taxon>Brachycera</taxon>
        <taxon>Muscomorpha</taxon>
        <taxon>Ephydroidea</taxon>
        <taxon>Drosophilidae</taxon>
        <taxon>Drosophila</taxon>
    </lineage>
</organism>
<dbReference type="PANTHER" id="PTHR11675:SF68">
    <property type="entry name" value="N-ACETYLGALACTOSAMINYLTRANSFERASE 7"/>
    <property type="match status" value="1"/>
</dbReference>
<dbReference type="GO" id="GO:0006493">
    <property type="term" value="P:protein O-linked glycosylation"/>
    <property type="evidence" value="ECO:0007669"/>
    <property type="project" value="TreeGrafter"/>
</dbReference>
<evidence type="ECO:0000256" key="3">
    <source>
        <dbReference type="ARBA" id="ARBA00022676"/>
    </source>
</evidence>
<keyword evidence="7" id="KW-0464">Manganese</keyword>
<proteinExistence type="predicted"/>
<dbReference type="Pfam" id="PF00535">
    <property type="entry name" value="Glycos_transf_2"/>
    <property type="match status" value="1"/>
</dbReference>
<dbReference type="GO" id="GO:0004653">
    <property type="term" value="F:polypeptide N-acetylgalactosaminyltransferase activity"/>
    <property type="evidence" value="ECO:0007669"/>
    <property type="project" value="TreeGrafter"/>
</dbReference>
<evidence type="ECO:0000256" key="4">
    <source>
        <dbReference type="ARBA" id="ARBA00022679"/>
    </source>
</evidence>
<evidence type="ECO:0000256" key="8">
    <source>
        <dbReference type="SAM" id="MobiDB-lite"/>
    </source>
</evidence>
<dbReference type="FunCoup" id="B4L3M9">
    <property type="interactions" value="1295"/>
</dbReference>
<dbReference type="eggNOG" id="KOG3737">
    <property type="taxonomic scope" value="Eukaryota"/>
</dbReference>
<dbReference type="Gene3D" id="3.90.550.10">
    <property type="entry name" value="Spore Coat Polysaccharide Biosynthesis Protein SpsA, Chain A"/>
    <property type="match status" value="1"/>
</dbReference>
<dbReference type="PhylomeDB" id="B4L3M9"/>
<keyword evidence="6" id="KW-1015">Disulfide bond</keyword>
<reference evidence="10 11" key="1">
    <citation type="journal article" date="2007" name="Nature">
        <title>Evolution of genes and genomes on the Drosophila phylogeny.</title>
        <authorList>
            <consortium name="Drosophila 12 Genomes Consortium"/>
            <person name="Clark A.G."/>
            <person name="Eisen M.B."/>
            <person name="Smith D.R."/>
            <person name="Bergman C.M."/>
            <person name="Oliver B."/>
            <person name="Markow T.A."/>
            <person name="Kaufman T.C."/>
            <person name="Kellis M."/>
            <person name="Gelbart W."/>
            <person name="Iyer V.N."/>
            <person name="Pollard D.A."/>
            <person name="Sackton T.B."/>
            <person name="Larracuente A.M."/>
            <person name="Singh N.D."/>
            <person name="Abad J.P."/>
            <person name="Abt D.N."/>
            <person name="Adryan B."/>
            <person name="Aguade M."/>
            <person name="Akashi H."/>
            <person name="Anderson W.W."/>
            <person name="Aquadro C.F."/>
            <person name="Ardell D.H."/>
            <person name="Arguello R."/>
            <person name="Artieri C.G."/>
            <person name="Barbash D.A."/>
            <person name="Barker D."/>
            <person name="Barsanti P."/>
            <person name="Batterham P."/>
            <person name="Batzoglou S."/>
            <person name="Begun D."/>
            <person name="Bhutkar A."/>
            <person name="Blanco E."/>
            <person name="Bosak S.A."/>
            <person name="Bradley R.K."/>
            <person name="Brand A.D."/>
            <person name="Brent M.R."/>
            <person name="Brooks A.N."/>
            <person name="Brown R.H."/>
            <person name="Butlin R.K."/>
            <person name="Caggese C."/>
            <person name="Calvi B.R."/>
            <person name="Bernardo de Carvalho A."/>
            <person name="Caspi A."/>
            <person name="Castrezana S."/>
            <person name="Celniker S.E."/>
            <person name="Chang J.L."/>
            <person name="Chapple C."/>
            <person name="Chatterji S."/>
            <person name="Chinwalla A."/>
            <person name="Civetta A."/>
            <person name="Clifton S.W."/>
            <person name="Comeron J.M."/>
            <person name="Costello J.C."/>
            <person name="Coyne J.A."/>
            <person name="Daub J."/>
            <person name="David R.G."/>
            <person name="Delcher A.L."/>
            <person name="Delehaunty K."/>
            <person name="Do C.B."/>
            <person name="Ebling H."/>
            <person name="Edwards K."/>
            <person name="Eickbush T."/>
            <person name="Evans J.D."/>
            <person name="Filipski A."/>
            <person name="Findeiss S."/>
            <person name="Freyhult E."/>
            <person name="Fulton L."/>
            <person name="Fulton R."/>
            <person name="Garcia A.C."/>
            <person name="Gardiner A."/>
            <person name="Garfield D.A."/>
            <person name="Garvin B.E."/>
            <person name="Gibson G."/>
            <person name="Gilbert D."/>
            <person name="Gnerre S."/>
            <person name="Godfrey J."/>
            <person name="Good R."/>
            <person name="Gotea V."/>
            <person name="Gravely B."/>
            <person name="Greenberg A.J."/>
            <person name="Griffiths-Jones S."/>
            <person name="Gross S."/>
            <person name="Guigo R."/>
            <person name="Gustafson E.A."/>
            <person name="Haerty W."/>
            <person name="Hahn M.W."/>
            <person name="Halligan D.L."/>
            <person name="Halpern A.L."/>
            <person name="Halter G.M."/>
            <person name="Han M.V."/>
            <person name="Heger A."/>
            <person name="Hillier L."/>
            <person name="Hinrichs A.S."/>
            <person name="Holmes I."/>
            <person name="Hoskins R.A."/>
            <person name="Hubisz M.J."/>
            <person name="Hultmark D."/>
            <person name="Huntley M.A."/>
            <person name="Jaffe D.B."/>
            <person name="Jagadeeshan S."/>
            <person name="Jeck W.R."/>
            <person name="Johnson J."/>
            <person name="Jones C.D."/>
            <person name="Jordan W.C."/>
            <person name="Karpen G.H."/>
            <person name="Kataoka E."/>
            <person name="Keightley P.D."/>
            <person name="Kheradpour P."/>
            <person name="Kirkness E.F."/>
            <person name="Koerich L.B."/>
            <person name="Kristiansen K."/>
            <person name="Kudrna D."/>
            <person name="Kulathinal R.J."/>
            <person name="Kumar S."/>
            <person name="Kwok R."/>
            <person name="Lander E."/>
            <person name="Langley C.H."/>
            <person name="Lapoint R."/>
            <person name="Lazzaro B.P."/>
            <person name="Lee S.J."/>
            <person name="Levesque L."/>
            <person name="Li R."/>
            <person name="Lin C.F."/>
            <person name="Lin M.F."/>
            <person name="Lindblad-Toh K."/>
            <person name="Llopart A."/>
            <person name="Long M."/>
            <person name="Low L."/>
            <person name="Lozovsky E."/>
            <person name="Lu J."/>
            <person name="Luo M."/>
            <person name="Machado C.A."/>
            <person name="Makalowski W."/>
            <person name="Marzo M."/>
            <person name="Matsuda M."/>
            <person name="Matzkin L."/>
            <person name="McAllister B."/>
            <person name="McBride C.S."/>
            <person name="McKernan B."/>
            <person name="McKernan K."/>
            <person name="Mendez-Lago M."/>
            <person name="Minx P."/>
            <person name="Mollenhauer M.U."/>
            <person name="Montooth K."/>
            <person name="Mount S.M."/>
            <person name="Mu X."/>
            <person name="Myers E."/>
            <person name="Negre B."/>
            <person name="Newfeld S."/>
            <person name="Nielsen R."/>
            <person name="Noor M.A."/>
            <person name="O'Grady P."/>
            <person name="Pachter L."/>
            <person name="Papaceit M."/>
            <person name="Parisi M.J."/>
            <person name="Parisi M."/>
            <person name="Parts L."/>
            <person name="Pedersen J.S."/>
            <person name="Pesole G."/>
            <person name="Phillippy A.M."/>
            <person name="Ponting C.P."/>
            <person name="Pop M."/>
            <person name="Porcelli D."/>
            <person name="Powell J.R."/>
            <person name="Prohaska S."/>
            <person name="Pruitt K."/>
            <person name="Puig M."/>
            <person name="Quesneville H."/>
            <person name="Ram K.R."/>
            <person name="Rand D."/>
            <person name="Rasmussen M.D."/>
            <person name="Reed L.K."/>
            <person name="Reenan R."/>
            <person name="Reily A."/>
            <person name="Remington K.A."/>
            <person name="Rieger T.T."/>
            <person name="Ritchie M.G."/>
            <person name="Robin C."/>
            <person name="Rogers Y.H."/>
            <person name="Rohde C."/>
            <person name="Rozas J."/>
            <person name="Rubenfield M.J."/>
            <person name="Ruiz A."/>
            <person name="Russo S."/>
            <person name="Salzberg S.L."/>
            <person name="Sanchez-Gracia A."/>
            <person name="Saranga D.J."/>
            <person name="Sato H."/>
            <person name="Schaeffer S.W."/>
            <person name="Schatz M.C."/>
            <person name="Schlenke T."/>
            <person name="Schwartz R."/>
            <person name="Segarra C."/>
            <person name="Singh R.S."/>
            <person name="Sirot L."/>
            <person name="Sirota M."/>
            <person name="Sisneros N.B."/>
            <person name="Smith C.D."/>
            <person name="Smith T.F."/>
            <person name="Spieth J."/>
            <person name="Stage D.E."/>
            <person name="Stark A."/>
            <person name="Stephan W."/>
            <person name="Strausberg R.L."/>
            <person name="Strempel S."/>
            <person name="Sturgill D."/>
            <person name="Sutton G."/>
            <person name="Sutton G.G."/>
            <person name="Tao W."/>
            <person name="Teichmann S."/>
            <person name="Tobari Y.N."/>
            <person name="Tomimura Y."/>
            <person name="Tsolas J.M."/>
            <person name="Valente V.L."/>
            <person name="Venter E."/>
            <person name="Venter J.C."/>
            <person name="Vicario S."/>
            <person name="Vieira F.G."/>
            <person name="Vilella A.J."/>
            <person name="Villasante A."/>
            <person name="Walenz B."/>
            <person name="Wang J."/>
            <person name="Wasserman M."/>
            <person name="Watts T."/>
            <person name="Wilson D."/>
            <person name="Wilson R.K."/>
            <person name="Wing R.A."/>
            <person name="Wolfner M.F."/>
            <person name="Wong A."/>
            <person name="Wong G.K."/>
            <person name="Wu C.I."/>
            <person name="Wu G."/>
            <person name="Yamamoto D."/>
            <person name="Yang H.P."/>
            <person name="Yang S.P."/>
            <person name="Yorke J.A."/>
            <person name="Yoshida K."/>
            <person name="Zdobnov E."/>
            <person name="Zhang P."/>
            <person name="Zhang Y."/>
            <person name="Zimin A.V."/>
            <person name="Baldwin J."/>
            <person name="Abdouelleil A."/>
            <person name="Abdulkadir J."/>
            <person name="Abebe A."/>
            <person name="Abera B."/>
            <person name="Abreu J."/>
            <person name="Acer S.C."/>
            <person name="Aftuck L."/>
            <person name="Alexander A."/>
            <person name="An P."/>
            <person name="Anderson E."/>
            <person name="Anderson S."/>
            <person name="Arachi H."/>
            <person name="Azer M."/>
            <person name="Bachantsang P."/>
            <person name="Barry A."/>
            <person name="Bayul T."/>
            <person name="Berlin A."/>
            <person name="Bessette D."/>
            <person name="Bloom T."/>
            <person name="Blye J."/>
            <person name="Boguslavskiy L."/>
            <person name="Bonnet C."/>
            <person name="Boukhgalter B."/>
            <person name="Bourzgui I."/>
            <person name="Brown A."/>
            <person name="Cahill P."/>
            <person name="Channer S."/>
            <person name="Cheshatsang Y."/>
            <person name="Chuda L."/>
            <person name="Citroen M."/>
            <person name="Collymore A."/>
            <person name="Cooke P."/>
            <person name="Costello M."/>
            <person name="D'Aco K."/>
            <person name="Daza R."/>
            <person name="De Haan G."/>
            <person name="DeGray S."/>
            <person name="DeMaso C."/>
            <person name="Dhargay N."/>
            <person name="Dooley K."/>
            <person name="Dooley E."/>
            <person name="Doricent M."/>
            <person name="Dorje P."/>
            <person name="Dorjee K."/>
            <person name="Dupes A."/>
            <person name="Elong R."/>
            <person name="Falk J."/>
            <person name="Farina A."/>
            <person name="Faro S."/>
            <person name="Ferguson D."/>
            <person name="Fisher S."/>
            <person name="Foley C.D."/>
            <person name="Franke A."/>
            <person name="Friedrich D."/>
            <person name="Gadbois L."/>
            <person name="Gearin G."/>
            <person name="Gearin C.R."/>
            <person name="Giannoukos G."/>
            <person name="Goode T."/>
            <person name="Graham J."/>
            <person name="Grandbois E."/>
            <person name="Grewal S."/>
            <person name="Gyaltsen K."/>
            <person name="Hafez N."/>
            <person name="Hagos B."/>
            <person name="Hall J."/>
            <person name="Henson C."/>
            <person name="Hollinger A."/>
            <person name="Honan T."/>
            <person name="Huard M.D."/>
            <person name="Hughes L."/>
            <person name="Hurhula B."/>
            <person name="Husby M.E."/>
            <person name="Kamat A."/>
            <person name="Kanga B."/>
            <person name="Kashin S."/>
            <person name="Khazanovich D."/>
            <person name="Kisner P."/>
            <person name="Lance K."/>
            <person name="Lara M."/>
            <person name="Lee W."/>
            <person name="Lennon N."/>
            <person name="Letendre F."/>
            <person name="LeVine R."/>
            <person name="Lipovsky A."/>
            <person name="Liu X."/>
            <person name="Liu J."/>
            <person name="Liu S."/>
            <person name="Lokyitsang T."/>
            <person name="Lokyitsang Y."/>
            <person name="Lubonja R."/>
            <person name="Lui A."/>
            <person name="MacDonald P."/>
            <person name="Magnisalis V."/>
            <person name="Maru K."/>
            <person name="Matthews C."/>
            <person name="McCusker W."/>
            <person name="McDonough S."/>
            <person name="Mehta T."/>
            <person name="Meldrim J."/>
            <person name="Meneus L."/>
            <person name="Mihai O."/>
            <person name="Mihalev A."/>
            <person name="Mihova T."/>
            <person name="Mittelman R."/>
            <person name="Mlenga V."/>
            <person name="Montmayeur A."/>
            <person name="Mulrain L."/>
            <person name="Navidi A."/>
            <person name="Naylor J."/>
            <person name="Negash T."/>
            <person name="Nguyen T."/>
            <person name="Nguyen N."/>
            <person name="Nicol R."/>
            <person name="Norbu C."/>
            <person name="Norbu N."/>
            <person name="Novod N."/>
            <person name="O'Neill B."/>
            <person name="Osman S."/>
            <person name="Markiewicz E."/>
            <person name="Oyono O.L."/>
            <person name="Patti C."/>
            <person name="Phunkhang P."/>
            <person name="Pierre F."/>
            <person name="Priest M."/>
            <person name="Raghuraman S."/>
            <person name="Rege F."/>
            <person name="Reyes R."/>
            <person name="Rise C."/>
            <person name="Rogov P."/>
            <person name="Ross K."/>
            <person name="Ryan E."/>
            <person name="Settipalli S."/>
            <person name="Shea T."/>
            <person name="Sherpa N."/>
            <person name="Shi L."/>
            <person name="Shih D."/>
            <person name="Sparrow T."/>
            <person name="Spaulding J."/>
            <person name="Stalker J."/>
            <person name="Stange-Thomann N."/>
            <person name="Stavropoulos S."/>
            <person name="Stone C."/>
            <person name="Strader C."/>
            <person name="Tesfaye S."/>
            <person name="Thomson T."/>
            <person name="Thoulutsang Y."/>
            <person name="Thoulutsang D."/>
            <person name="Topham K."/>
            <person name="Topping I."/>
            <person name="Tsamla T."/>
            <person name="Vassiliev H."/>
            <person name="Vo A."/>
            <person name="Wangchuk T."/>
            <person name="Wangdi T."/>
            <person name="Weiand M."/>
            <person name="Wilkinson J."/>
            <person name="Wilson A."/>
            <person name="Yadav S."/>
            <person name="Young G."/>
            <person name="Yu Q."/>
            <person name="Zembek L."/>
            <person name="Zhong D."/>
            <person name="Zimmer A."/>
            <person name="Zwirko Z."/>
            <person name="Jaffe D.B."/>
            <person name="Alvarez P."/>
            <person name="Brockman W."/>
            <person name="Butler J."/>
            <person name="Chin C."/>
            <person name="Gnerre S."/>
            <person name="Grabherr M."/>
            <person name="Kleber M."/>
            <person name="Mauceli E."/>
            <person name="MacCallum I."/>
        </authorList>
    </citation>
    <scope>NUCLEOTIDE SEQUENCE [LARGE SCALE GENOMIC DNA]</scope>
    <source>
        <strain evidence="11">Tucson 15081-1352.22</strain>
    </source>
</reference>
<dbReference type="GO" id="GO:0005794">
    <property type="term" value="C:Golgi apparatus"/>
    <property type="evidence" value="ECO:0007669"/>
    <property type="project" value="TreeGrafter"/>
</dbReference>
<feature type="region of interest" description="Disordered" evidence="8">
    <location>
        <begin position="73"/>
        <end position="97"/>
    </location>
</feature>
<dbReference type="GO" id="GO:0046872">
    <property type="term" value="F:metal ion binding"/>
    <property type="evidence" value="ECO:0007669"/>
    <property type="project" value="UniProtKB-KW"/>
</dbReference>
<dbReference type="HOGENOM" id="CLU_458753_0_0_1"/>
<dbReference type="InParanoid" id="B4L3M9"/>
<dbReference type="InterPro" id="IPR001173">
    <property type="entry name" value="Glyco_trans_2-like"/>
</dbReference>
<evidence type="ECO:0000256" key="5">
    <source>
        <dbReference type="ARBA" id="ARBA00022723"/>
    </source>
</evidence>
<feature type="non-terminal residue" evidence="10">
    <location>
        <position position="363"/>
    </location>
</feature>
<keyword evidence="11" id="KW-1185">Reference proteome</keyword>
<evidence type="ECO:0000313" key="10">
    <source>
        <dbReference type="EMBL" id="EDW07157.2"/>
    </source>
</evidence>
<accession>B4L3M9</accession>
<evidence type="ECO:0000256" key="2">
    <source>
        <dbReference type="ARBA" id="ARBA00004922"/>
    </source>
</evidence>
<dbReference type="SMR" id="B4L3M9"/>
<dbReference type="InterPro" id="IPR029044">
    <property type="entry name" value="Nucleotide-diphossugar_trans"/>
</dbReference>
<dbReference type="OrthoDB" id="6072411at2759"/>
<protein>
    <recommendedName>
        <fullName evidence="9">Glycosyltransferase 2-like domain-containing protein</fullName>
    </recommendedName>
</protein>
<evidence type="ECO:0000256" key="7">
    <source>
        <dbReference type="ARBA" id="ARBA00023211"/>
    </source>
</evidence>
<keyword evidence="5" id="KW-0479">Metal-binding</keyword>
<keyword evidence="4" id="KW-0808">Transferase</keyword>
<comment type="pathway">
    <text evidence="2">Protein modification; protein glycosylation.</text>
</comment>